<dbReference type="Proteomes" id="UP000250796">
    <property type="component" value="Chromosome MESINF"/>
</dbReference>
<sequence>MKCKGCGVELQTVDETVPGYISERVLNERLSDGRPVLCKRCFSMKHYGRLDAQDNPVHSLENLKVYLKTAGDILYVIDLSDFNGTFRGDILSLLTGHRVHYVLNKVDLLPLEVKIEEIKAWAVETLKAPERRIKLVSSLNGYGVDSLFTYLKESGENYTAIGVTNVGKSSLLNALARSNEITVSRFPGTTLEVTPKRLERAGITVYDTPGVFTGDRVSDLLSVSDQSVLLPRKKLERYTVQFHSERTVFAGGFVRIDAVNNSDPVGIFHLFMPESVSIHETNSSIADAQWDSWFGNFLKPPFNGLAKSALVWKREQYSLKTGQELHVNGQGWINIAKGPVSLSITLPESVRLTVRKGLVGPTKFKR</sequence>
<dbReference type="PANTHER" id="PTHR46434">
    <property type="entry name" value="GENETIC INTERACTOR OF PROHIBITINS 3, MITOCHONDRIAL"/>
    <property type="match status" value="1"/>
</dbReference>
<dbReference type="InterPro" id="IPR050896">
    <property type="entry name" value="Mito_lipid_metab_GTPase"/>
</dbReference>
<accession>A0A7Z7PN12</accession>
<dbReference type="EMBL" id="LS974202">
    <property type="protein sequence ID" value="SSC11697.1"/>
    <property type="molecule type" value="Genomic_DNA"/>
</dbReference>
<dbReference type="Gene3D" id="3.40.50.300">
    <property type="entry name" value="P-loop containing nucleotide triphosphate hydrolases"/>
    <property type="match status" value="1"/>
</dbReference>
<organism evidence="3 4">
    <name type="scientific">Mesotoga infera</name>
    <dbReference type="NCBI Taxonomy" id="1236046"/>
    <lineage>
        <taxon>Bacteria</taxon>
        <taxon>Thermotogati</taxon>
        <taxon>Thermotogota</taxon>
        <taxon>Thermotogae</taxon>
        <taxon>Kosmotogales</taxon>
        <taxon>Kosmotogaceae</taxon>
        <taxon>Mesotoga</taxon>
    </lineage>
</organism>
<evidence type="ECO:0000259" key="2">
    <source>
        <dbReference type="Pfam" id="PF21516"/>
    </source>
</evidence>
<dbReference type="SUPFAM" id="SSF52540">
    <property type="entry name" value="P-loop containing nucleoside triphosphate hydrolases"/>
    <property type="match status" value="1"/>
</dbReference>
<dbReference type="AlphaFoldDB" id="A0A7Z7PN12"/>
<dbReference type="PANTHER" id="PTHR46434:SF1">
    <property type="entry name" value="GENETIC INTERACTOR OF PROHIBITINS 3, MITOCHONDRIAL"/>
    <property type="match status" value="1"/>
</dbReference>
<protein>
    <submittedName>
        <fullName evidence="3">GTP-binding protein HSR1-related protein</fullName>
    </submittedName>
</protein>
<keyword evidence="4" id="KW-1185">Reference proteome</keyword>
<dbReference type="KEGG" id="minf:MESINF_0248"/>
<evidence type="ECO:0000313" key="3">
    <source>
        <dbReference type="EMBL" id="SSC11697.1"/>
    </source>
</evidence>
<proteinExistence type="predicted"/>
<dbReference type="GO" id="GO:0005525">
    <property type="term" value="F:GTP binding"/>
    <property type="evidence" value="ECO:0007669"/>
    <property type="project" value="InterPro"/>
</dbReference>
<dbReference type="InterPro" id="IPR048422">
    <property type="entry name" value="NOA1/YqeH-like_C"/>
</dbReference>
<feature type="domain" description="NOA1/YqeH-like C-terminal" evidence="2">
    <location>
        <begin position="268"/>
        <end position="358"/>
    </location>
</feature>
<dbReference type="Pfam" id="PF21516">
    <property type="entry name" value="YqeH-like_C"/>
    <property type="match status" value="1"/>
</dbReference>
<reference evidence="3 4" key="1">
    <citation type="submission" date="2017-01" db="EMBL/GenBank/DDBJ databases">
        <authorList>
            <person name="Erauso G."/>
        </authorList>
    </citation>
    <scope>NUCLEOTIDE SEQUENCE [LARGE SCALE GENOMIC DNA]</scope>
    <source>
        <strain evidence="3">MESINF1</strain>
    </source>
</reference>
<gene>
    <name evidence="3" type="ORF">MESINF_0248</name>
</gene>
<dbReference type="InterPro" id="IPR006073">
    <property type="entry name" value="GTP-bd"/>
</dbReference>
<dbReference type="CDD" id="cd01855">
    <property type="entry name" value="YqeH"/>
    <property type="match status" value="1"/>
</dbReference>
<evidence type="ECO:0000259" key="1">
    <source>
        <dbReference type="Pfam" id="PF01926"/>
    </source>
</evidence>
<dbReference type="Pfam" id="PF01926">
    <property type="entry name" value="MMR_HSR1"/>
    <property type="match status" value="1"/>
</dbReference>
<dbReference type="InterPro" id="IPR027417">
    <property type="entry name" value="P-loop_NTPase"/>
</dbReference>
<dbReference type="RefSeq" id="WP_169698146.1">
    <property type="nucleotide sequence ID" value="NZ_LS974202.1"/>
</dbReference>
<feature type="domain" description="G" evidence="1">
    <location>
        <begin position="160"/>
        <end position="215"/>
    </location>
</feature>
<evidence type="ECO:0000313" key="4">
    <source>
        <dbReference type="Proteomes" id="UP000250796"/>
    </source>
</evidence>
<name>A0A7Z7PN12_9BACT</name>